<dbReference type="STRING" id="1249552.PS2015_1161"/>
<reference evidence="1 2" key="1">
    <citation type="submission" date="2015-11" db="EMBL/GenBank/DDBJ databases">
        <authorList>
            <person name="Zhang Y."/>
            <person name="Guo Z."/>
        </authorList>
    </citation>
    <scope>NUCLEOTIDE SEQUENCE [LARGE SCALE GENOMIC DNA]</scope>
    <source>
        <strain evidence="1 2">KCTC 32221</strain>
    </source>
</reference>
<organism evidence="1 2">
    <name type="scientific">Pseudohongiella spirulinae</name>
    <dbReference type="NCBI Taxonomy" id="1249552"/>
    <lineage>
        <taxon>Bacteria</taxon>
        <taxon>Pseudomonadati</taxon>
        <taxon>Pseudomonadota</taxon>
        <taxon>Gammaproteobacteria</taxon>
        <taxon>Pseudomonadales</taxon>
        <taxon>Pseudohongiellaceae</taxon>
        <taxon>Pseudohongiella</taxon>
    </lineage>
</organism>
<dbReference type="Proteomes" id="UP000065641">
    <property type="component" value="Chromosome"/>
</dbReference>
<dbReference type="KEGG" id="pspi:PS2015_1161"/>
<accession>A0A0S2KC08</accession>
<keyword evidence="2" id="KW-1185">Reference proteome</keyword>
<dbReference type="AlphaFoldDB" id="A0A0S2KC08"/>
<proteinExistence type="predicted"/>
<protein>
    <recommendedName>
        <fullName evidence="3">Bacteriocin</fullName>
    </recommendedName>
</protein>
<evidence type="ECO:0000313" key="2">
    <source>
        <dbReference type="Proteomes" id="UP000065641"/>
    </source>
</evidence>
<name>A0A0S2KC08_9GAMM</name>
<dbReference type="EMBL" id="CP013189">
    <property type="protein sequence ID" value="ALO45821.1"/>
    <property type="molecule type" value="Genomic_DNA"/>
</dbReference>
<gene>
    <name evidence="1" type="ORF">PS2015_1161</name>
</gene>
<evidence type="ECO:0000313" key="1">
    <source>
        <dbReference type="EMBL" id="ALO45821.1"/>
    </source>
</evidence>
<evidence type="ECO:0008006" key="3">
    <source>
        <dbReference type="Google" id="ProtNLM"/>
    </source>
</evidence>
<sequence>MRELSQSEVEAVSGGIIWNIVKNTVIGGVIWDSAKAVANWAGDTFLASDGRSGSRYPIEDCERCS</sequence>